<organism evidence="11 12">
    <name type="scientific">Micromonospora humi</name>
    <dbReference type="NCBI Taxonomy" id="745366"/>
    <lineage>
        <taxon>Bacteria</taxon>
        <taxon>Bacillati</taxon>
        <taxon>Actinomycetota</taxon>
        <taxon>Actinomycetes</taxon>
        <taxon>Micromonosporales</taxon>
        <taxon>Micromonosporaceae</taxon>
        <taxon>Micromonospora</taxon>
    </lineage>
</organism>
<evidence type="ECO:0000256" key="6">
    <source>
        <dbReference type="ARBA" id="ARBA00023004"/>
    </source>
</evidence>
<dbReference type="AlphaFoldDB" id="A0A1C5H0Z3"/>
<evidence type="ECO:0000256" key="8">
    <source>
        <dbReference type="ARBA" id="ARBA00023194"/>
    </source>
</evidence>
<evidence type="ECO:0000313" key="11">
    <source>
        <dbReference type="EMBL" id="SCG39517.1"/>
    </source>
</evidence>
<dbReference type="PANTHER" id="PTHR46696:SF1">
    <property type="entry name" value="CYTOCHROME P450 YJIB-RELATED"/>
    <property type="match status" value="1"/>
</dbReference>
<evidence type="ECO:0000256" key="1">
    <source>
        <dbReference type="ARBA" id="ARBA00010617"/>
    </source>
</evidence>
<keyword evidence="12" id="KW-1185">Reference proteome</keyword>
<evidence type="ECO:0000256" key="7">
    <source>
        <dbReference type="ARBA" id="ARBA00023033"/>
    </source>
</evidence>
<dbReference type="GO" id="GO:0004497">
    <property type="term" value="F:monooxygenase activity"/>
    <property type="evidence" value="ECO:0007669"/>
    <property type="project" value="UniProtKB-KW"/>
</dbReference>
<accession>A0A1C5H0Z3</accession>
<keyword evidence="2 10" id="KW-0349">Heme</keyword>
<evidence type="ECO:0000256" key="4">
    <source>
        <dbReference type="ARBA" id="ARBA00022857"/>
    </source>
</evidence>
<keyword evidence="4" id="KW-0521">NADP</keyword>
<evidence type="ECO:0000256" key="10">
    <source>
        <dbReference type="RuleBase" id="RU000461"/>
    </source>
</evidence>
<dbReference type="CDD" id="cd20625">
    <property type="entry name" value="CYP164-like"/>
    <property type="match status" value="1"/>
</dbReference>
<comment type="pathway">
    <text evidence="9">Antibiotic biosynthesis; mycinamicin biosynthesis.</text>
</comment>
<dbReference type="EMBL" id="FMDM01000002">
    <property type="protein sequence ID" value="SCG39517.1"/>
    <property type="molecule type" value="Genomic_DNA"/>
</dbReference>
<dbReference type="InterPro" id="IPR036396">
    <property type="entry name" value="Cyt_P450_sf"/>
</dbReference>
<keyword evidence="8" id="KW-0045">Antibiotic biosynthesis</keyword>
<dbReference type="Pfam" id="PF00067">
    <property type="entry name" value="p450"/>
    <property type="match status" value="1"/>
</dbReference>
<dbReference type="Gene3D" id="1.10.630.10">
    <property type="entry name" value="Cytochrome P450"/>
    <property type="match status" value="1"/>
</dbReference>
<sequence length="403" mass="43934">MTTARTRMPPRFDARDPAVVADPYPTYAALRAAGPLCRMGPGSWGVTRYADVARLVRDPRLGSEFPPDYHRMSAGDGPAGSFFGSIILYRDPPEHGRLRRLMARAFNPALVRRLRPTIEAMVTELLDPAARTGRFDAVSDLAFPLPVMVVCALMGIPPADHEKIRPYALDLSKAFAAIVPESDRPAADRAVEWLRGYLGEILDRRRAEPGDDLLSRMLAATDDDGAVLAADEIVDNAVFAFFAGFETTTNLIATGVAALLEHPDQQALLRTDPALAPRAVEEFLRYDGPIQGVARLAREDVVVGDRTIRAGRVLILLLGSANRDPEQFPDPDRLDVTREDNPHLSFGGGIHHCLGGYLARVEAQVTFETLLRRFPTLTAAGPARRQTDGTLRSYASVPVAVGP</sequence>
<dbReference type="InterPro" id="IPR017972">
    <property type="entry name" value="Cyt_P450_CS"/>
</dbReference>
<dbReference type="GO" id="GO:0020037">
    <property type="term" value="F:heme binding"/>
    <property type="evidence" value="ECO:0007669"/>
    <property type="project" value="InterPro"/>
</dbReference>
<dbReference type="SUPFAM" id="SSF48264">
    <property type="entry name" value="Cytochrome P450"/>
    <property type="match status" value="1"/>
</dbReference>
<protein>
    <submittedName>
        <fullName evidence="11">Cytochrome P450</fullName>
    </submittedName>
</protein>
<dbReference type="InterPro" id="IPR001128">
    <property type="entry name" value="Cyt_P450"/>
</dbReference>
<keyword evidence="7 10" id="KW-0503">Monooxygenase</keyword>
<dbReference type="RefSeq" id="WP_091057115.1">
    <property type="nucleotide sequence ID" value="NZ_FMDM01000002.1"/>
</dbReference>
<proteinExistence type="inferred from homology"/>
<evidence type="ECO:0000256" key="5">
    <source>
        <dbReference type="ARBA" id="ARBA00023002"/>
    </source>
</evidence>
<evidence type="ECO:0000256" key="9">
    <source>
        <dbReference type="ARBA" id="ARBA00060683"/>
    </source>
</evidence>
<evidence type="ECO:0000313" key="12">
    <source>
        <dbReference type="Proteomes" id="UP000199360"/>
    </source>
</evidence>
<keyword evidence="3 10" id="KW-0479">Metal-binding</keyword>
<evidence type="ECO:0000256" key="2">
    <source>
        <dbReference type="ARBA" id="ARBA00022617"/>
    </source>
</evidence>
<keyword evidence="6 10" id="KW-0408">Iron</keyword>
<dbReference type="GO" id="GO:0017000">
    <property type="term" value="P:antibiotic biosynthetic process"/>
    <property type="evidence" value="ECO:0007669"/>
    <property type="project" value="UniProtKB-KW"/>
</dbReference>
<dbReference type="GO" id="GO:0005506">
    <property type="term" value="F:iron ion binding"/>
    <property type="evidence" value="ECO:0007669"/>
    <property type="project" value="InterPro"/>
</dbReference>
<gene>
    <name evidence="11" type="ORF">GA0070213_102118</name>
</gene>
<dbReference type="PRINTS" id="PR00359">
    <property type="entry name" value="BP450"/>
</dbReference>
<name>A0A1C5H0Z3_9ACTN</name>
<dbReference type="InterPro" id="IPR002397">
    <property type="entry name" value="Cyt_P450_B"/>
</dbReference>
<dbReference type="PROSITE" id="PS00086">
    <property type="entry name" value="CYTOCHROME_P450"/>
    <property type="match status" value="1"/>
</dbReference>
<keyword evidence="5 10" id="KW-0560">Oxidoreductase</keyword>
<dbReference type="Proteomes" id="UP000199360">
    <property type="component" value="Unassembled WGS sequence"/>
</dbReference>
<dbReference type="STRING" id="745366.GA0070213_102118"/>
<evidence type="ECO:0000256" key="3">
    <source>
        <dbReference type="ARBA" id="ARBA00022723"/>
    </source>
</evidence>
<dbReference type="GO" id="GO:0016705">
    <property type="term" value="F:oxidoreductase activity, acting on paired donors, with incorporation or reduction of molecular oxygen"/>
    <property type="evidence" value="ECO:0007669"/>
    <property type="project" value="InterPro"/>
</dbReference>
<comment type="similarity">
    <text evidence="1 10">Belongs to the cytochrome P450 family.</text>
</comment>
<dbReference type="OrthoDB" id="4156795at2"/>
<dbReference type="PANTHER" id="PTHR46696">
    <property type="entry name" value="P450, PUTATIVE (EUROFUNG)-RELATED"/>
    <property type="match status" value="1"/>
</dbReference>
<reference evidence="12" key="1">
    <citation type="submission" date="2016-06" db="EMBL/GenBank/DDBJ databases">
        <authorList>
            <person name="Varghese N."/>
            <person name="Submissions Spin"/>
        </authorList>
    </citation>
    <scope>NUCLEOTIDE SEQUENCE [LARGE SCALE GENOMIC DNA]</scope>
    <source>
        <strain evidence="12">DSM 45647</strain>
    </source>
</reference>
<dbReference type="FunFam" id="1.10.630.10:FF:000018">
    <property type="entry name" value="Cytochrome P450 monooxygenase"/>
    <property type="match status" value="1"/>
</dbReference>